<evidence type="ECO:0000313" key="5">
    <source>
        <dbReference type="EMBL" id="RMJ11305.1"/>
    </source>
</evidence>
<feature type="compositionally biased region" description="Basic and acidic residues" evidence="3">
    <location>
        <begin position="119"/>
        <end position="183"/>
    </location>
</feature>
<dbReference type="PANTHER" id="PTHR46115">
    <property type="entry name" value="THIOREDOXIN-LIKE PROTEIN 1"/>
    <property type="match status" value="1"/>
</dbReference>
<protein>
    <recommendedName>
        <fullName evidence="4">Thioredoxin domain-containing protein</fullName>
    </recommendedName>
</protein>
<dbReference type="OrthoDB" id="10263751at2759"/>
<dbReference type="InterPro" id="IPR013766">
    <property type="entry name" value="Thioredoxin_domain"/>
</dbReference>
<name>A0A3M2S239_9HYPO</name>
<organism evidence="5 6">
    <name type="scientific">Fusarium kuroshium</name>
    <dbReference type="NCBI Taxonomy" id="2010991"/>
    <lineage>
        <taxon>Eukaryota</taxon>
        <taxon>Fungi</taxon>
        <taxon>Dikarya</taxon>
        <taxon>Ascomycota</taxon>
        <taxon>Pezizomycotina</taxon>
        <taxon>Sordariomycetes</taxon>
        <taxon>Hypocreomycetidae</taxon>
        <taxon>Hypocreales</taxon>
        <taxon>Nectriaceae</taxon>
        <taxon>Fusarium</taxon>
        <taxon>Fusarium solani species complex</taxon>
    </lineage>
</organism>
<comment type="similarity">
    <text evidence="1">Belongs to the thioredoxin family.</text>
</comment>
<dbReference type="CDD" id="cd02947">
    <property type="entry name" value="TRX_family"/>
    <property type="match status" value="1"/>
</dbReference>
<dbReference type="STRING" id="2010991.A0A3M2S239"/>
<dbReference type="Pfam" id="PF00085">
    <property type="entry name" value="Thioredoxin"/>
    <property type="match status" value="1"/>
</dbReference>
<dbReference type="PRINTS" id="PR00421">
    <property type="entry name" value="THIOREDOXIN"/>
</dbReference>
<sequence>MSVIELKSREQFNELINKTPYVAIQAQASWCGPCKAISPFFTKHADAHAIPDKYAFAKFDTDDVPDLAFELGIRSIPAFFFFKNGDKDNDLIGPIPPKLKVLVEGYSAEAKGEAPAAEKPAEPAAEKPAEEKPAEEKPAEEKPAEEKPAEEKPAEKPAEEKPAEEKPAEEKKEENTLKTDENF</sequence>
<dbReference type="EMBL" id="NKUJ01000171">
    <property type="protein sequence ID" value="RMJ11305.1"/>
    <property type="molecule type" value="Genomic_DNA"/>
</dbReference>
<evidence type="ECO:0000259" key="4">
    <source>
        <dbReference type="PROSITE" id="PS51352"/>
    </source>
</evidence>
<evidence type="ECO:0000256" key="3">
    <source>
        <dbReference type="SAM" id="MobiDB-lite"/>
    </source>
</evidence>
<evidence type="ECO:0000313" key="6">
    <source>
        <dbReference type="Proteomes" id="UP000277212"/>
    </source>
</evidence>
<accession>A0A3M2S239</accession>
<evidence type="ECO:0000256" key="2">
    <source>
        <dbReference type="ARBA" id="ARBA00023157"/>
    </source>
</evidence>
<dbReference type="Proteomes" id="UP000277212">
    <property type="component" value="Unassembled WGS sequence"/>
</dbReference>
<reference evidence="5 6" key="1">
    <citation type="submission" date="2017-06" db="EMBL/GenBank/DDBJ databases">
        <title>Comparative genomic analysis of Ambrosia Fusariam Clade fungi.</title>
        <authorList>
            <person name="Stajich J.E."/>
            <person name="Carrillo J."/>
            <person name="Kijimoto T."/>
            <person name="Eskalen A."/>
            <person name="O'Donnell K."/>
            <person name="Kasson M."/>
        </authorList>
    </citation>
    <scope>NUCLEOTIDE SEQUENCE [LARGE SCALE GENOMIC DNA]</scope>
    <source>
        <strain evidence="5">UCR3666</strain>
    </source>
</reference>
<feature type="domain" description="Thioredoxin" evidence="4">
    <location>
        <begin position="1"/>
        <end position="126"/>
    </location>
</feature>
<dbReference type="SUPFAM" id="SSF52833">
    <property type="entry name" value="Thioredoxin-like"/>
    <property type="match status" value="1"/>
</dbReference>
<gene>
    <name evidence="5" type="ORF">CDV36_009050</name>
</gene>
<dbReference type="Gene3D" id="3.40.30.10">
    <property type="entry name" value="Glutaredoxin"/>
    <property type="match status" value="1"/>
</dbReference>
<keyword evidence="2" id="KW-1015">Disulfide bond</keyword>
<keyword evidence="6" id="KW-1185">Reference proteome</keyword>
<dbReference type="AlphaFoldDB" id="A0A3M2S239"/>
<dbReference type="InterPro" id="IPR036249">
    <property type="entry name" value="Thioredoxin-like_sf"/>
</dbReference>
<feature type="region of interest" description="Disordered" evidence="3">
    <location>
        <begin position="109"/>
        <end position="183"/>
    </location>
</feature>
<comment type="caution">
    <text evidence="5">The sequence shown here is derived from an EMBL/GenBank/DDBJ whole genome shotgun (WGS) entry which is preliminary data.</text>
</comment>
<dbReference type="PROSITE" id="PS51352">
    <property type="entry name" value="THIOREDOXIN_2"/>
    <property type="match status" value="1"/>
</dbReference>
<proteinExistence type="inferred from homology"/>
<evidence type="ECO:0000256" key="1">
    <source>
        <dbReference type="ARBA" id="ARBA00008987"/>
    </source>
</evidence>